<name>Q3JBH6_NITOC</name>
<dbReference type="EMBL" id="CP000127">
    <property type="protein sequence ID" value="ABA57820.1"/>
    <property type="molecule type" value="Genomic_DNA"/>
</dbReference>
<organism evidence="1 2">
    <name type="scientific">Nitrosococcus oceani (strain ATCC 19707 / BCRC 17464 / JCM 30415 / NCIMB 11848 / C-107)</name>
    <dbReference type="NCBI Taxonomy" id="323261"/>
    <lineage>
        <taxon>Bacteria</taxon>
        <taxon>Pseudomonadati</taxon>
        <taxon>Pseudomonadota</taxon>
        <taxon>Gammaproteobacteria</taxon>
        <taxon>Chromatiales</taxon>
        <taxon>Chromatiaceae</taxon>
        <taxon>Nitrosococcus</taxon>
    </lineage>
</organism>
<evidence type="ECO:0000313" key="2">
    <source>
        <dbReference type="Proteomes" id="UP000006838"/>
    </source>
</evidence>
<dbReference type="InParanoid" id="Q3JBH6"/>
<dbReference type="AlphaFoldDB" id="Q3JBH6"/>
<evidence type="ECO:0000313" key="1">
    <source>
        <dbReference type="EMBL" id="ABA57820.1"/>
    </source>
</evidence>
<dbReference type="KEGG" id="noc:Noc_1322"/>
<dbReference type="Proteomes" id="UP000006838">
    <property type="component" value="Chromosome"/>
</dbReference>
<dbReference type="STRING" id="323261.Noc_1322"/>
<sequence>MWLRVPKLNITGMARVSLHGGYNFKEKVFIFSSGACQRYYTMLFLNDDMRLKGRRSIKVRGIARNPGMLEGVSLMEAMIG</sequence>
<reference evidence="2" key="1">
    <citation type="journal article" date="2006" name="Appl. Environ. Microbiol.">
        <title>Complete genome sequence of the marine, chemolithoautotrophic, ammonia-oxidizing bacterium Nitrosococcus oceani ATCC 19707.</title>
        <authorList>
            <person name="Klotz M.G."/>
            <person name="Arp D.J."/>
            <person name="Chain P.S.G."/>
            <person name="El-Sheikh A.F."/>
            <person name="Hauser L.J."/>
            <person name="Hommes N.G."/>
            <person name="Larimer F.W."/>
            <person name="Malfatti S.A."/>
            <person name="Norton J.M."/>
            <person name="Poret-Peterson A.T."/>
            <person name="Vergez L.M."/>
            <person name="Ward B.B."/>
        </authorList>
    </citation>
    <scope>NUCLEOTIDE SEQUENCE [LARGE SCALE GENOMIC DNA]</scope>
    <source>
        <strain evidence="2">ATCC 19707 / BCRC 17464 / NCIMB 11848 / C-107</strain>
    </source>
</reference>
<proteinExistence type="predicted"/>
<dbReference type="HOGENOM" id="CLU_2789712_0_0_6"/>
<accession>Q3JBH6</accession>
<protein>
    <submittedName>
        <fullName evidence="1">Uncharacterized protein</fullName>
    </submittedName>
</protein>
<gene>
    <name evidence="1" type="ordered locus">Noc_1322</name>
</gene>
<keyword evidence="2" id="KW-1185">Reference proteome</keyword>